<evidence type="ECO:0000313" key="5">
    <source>
        <dbReference type="Proteomes" id="UP000769528"/>
    </source>
</evidence>
<dbReference type="SMART" id="SM00293">
    <property type="entry name" value="PWWP"/>
    <property type="match status" value="1"/>
</dbReference>
<evidence type="ECO:0000256" key="2">
    <source>
        <dbReference type="SAM" id="MobiDB-lite"/>
    </source>
</evidence>
<reference evidence="4" key="1">
    <citation type="journal article" date="2021" name="Open Biol.">
        <title>Shared evolutionary footprints suggest mitochondrial oxidative damage underlies multiple complex I losses in fungi.</title>
        <authorList>
            <person name="Schikora-Tamarit M.A."/>
            <person name="Marcet-Houben M."/>
            <person name="Nosek J."/>
            <person name="Gabaldon T."/>
        </authorList>
    </citation>
    <scope>NUCLEOTIDE SEQUENCE</scope>
    <source>
        <strain evidence="4">CBS6341</strain>
    </source>
</reference>
<dbReference type="InterPro" id="IPR035503">
    <property type="entry name" value="IOC4-like_PWWP"/>
</dbReference>
<dbReference type="InterPro" id="IPR000313">
    <property type="entry name" value="PWWP_dom"/>
</dbReference>
<gene>
    <name evidence="4" type="ORF">WICMUC_004885</name>
</gene>
<feature type="compositionally biased region" description="Acidic residues" evidence="2">
    <location>
        <begin position="224"/>
        <end position="233"/>
    </location>
</feature>
<organism evidence="4 5">
    <name type="scientific">Wickerhamomyces mucosus</name>
    <dbReference type="NCBI Taxonomy" id="1378264"/>
    <lineage>
        <taxon>Eukaryota</taxon>
        <taxon>Fungi</taxon>
        <taxon>Dikarya</taxon>
        <taxon>Ascomycota</taxon>
        <taxon>Saccharomycotina</taxon>
        <taxon>Saccharomycetes</taxon>
        <taxon>Phaffomycetales</taxon>
        <taxon>Wickerhamomycetaceae</taxon>
        <taxon>Wickerhamomyces</taxon>
    </lineage>
</organism>
<keyword evidence="1" id="KW-0175">Coiled coil</keyword>
<feature type="compositionally biased region" description="Basic residues" evidence="2">
    <location>
        <begin position="185"/>
        <end position="196"/>
    </location>
</feature>
<dbReference type="AlphaFoldDB" id="A0A9P8PED7"/>
<evidence type="ECO:0000256" key="1">
    <source>
        <dbReference type="SAM" id="Coils"/>
    </source>
</evidence>
<dbReference type="Pfam" id="PF00855">
    <property type="entry name" value="PWWP"/>
    <property type="match status" value="1"/>
</dbReference>
<proteinExistence type="predicted"/>
<accession>A0A9P8PED7</accession>
<evidence type="ECO:0000313" key="4">
    <source>
        <dbReference type="EMBL" id="KAH3670316.1"/>
    </source>
</evidence>
<feature type="compositionally biased region" description="Basic residues" evidence="2">
    <location>
        <begin position="206"/>
        <end position="217"/>
    </location>
</feature>
<feature type="region of interest" description="Disordered" evidence="2">
    <location>
        <begin position="138"/>
        <end position="233"/>
    </location>
</feature>
<dbReference type="SUPFAM" id="SSF63748">
    <property type="entry name" value="Tudor/PWWP/MBT"/>
    <property type="match status" value="1"/>
</dbReference>
<feature type="compositionally biased region" description="Acidic residues" evidence="2">
    <location>
        <begin position="142"/>
        <end position="177"/>
    </location>
</feature>
<feature type="domain" description="PWWP" evidence="3">
    <location>
        <begin position="13"/>
        <end position="96"/>
    </location>
</feature>
<dbReference type="EMBL" id="JAEUBF010001304">
    <property type="protein sequence ID" value="KAH3670316.1"/>
    <property type="molecule type" value="Genomic_DNA"/>
</dbReference>
<dbReference type="CDD" id="cd05840">
    <property type="entry name" value="PWWP_ScIOC4-like"/>
    <property type="match status" value="1"/>
</dbReference>
<reference evidence="4" key="2">
    <citation type="submission" date="2021-01" db="EMBL/GenBank/DDBJ databases">
        <authorList>
            <person name="Schikora-Tamarit M.A."/>
        </authorList>
    </citation>
    <scope>NUCLEOTIDE SEQUENCE</scope>
    <source>
        <strain evidence="4">CBS6341</strain>
    </source>
</reference>
<feature type="compositionally biased region" description="Basic and acidic residues" evidence="2">
    <location>
        <begin position="366"/>
        <end position="385"/>
    </location>
</feature>
<feature type="region of interest" description="Disordered" evidence="2">
    <location>
        <begin position="41"/>
        <end position="60"/>
    </location>
</feature>
<comment type="caution">
    <text evidence="4">The sequence shown here is derived from an EMBL/GenBank/DDBJ whole genome shotgun (WGS) entry which is preliminary data.</text>
</comment>
<dbReference type="OrthoDB" id="62853at2759"/>
<dbReference type="PROSITE" id="PS50812">
    <property type="entry name" value="PWWP"/>
    <property type="match status" value="1"/>
</dbReference>
<dbReference type="Gene3D" id="2.30.30.140">
    <property type="match status" value="1"/>
</dbReference>
<dbReference type="Proteomes" id="UP000769528">
    <property type="component" value="Unassembled WGS sequence"/>
</dbReference>
<feature type="compositionally biased region" description="Basic residues" evidence="2">
    <location>
        <begin position="44"/>
        <end position="60"/>
    </location>
</feature>
<name>A0A9P8PED7_9ASCO</name>
<keyword evidence="5" id="KW-1185">Reference proteome</keyword>
<feature type="coiled-coil region" evidence="1">
    <location>
        <begin position="273"/>
        <end position="300"/>
    </location>
</feature>
<sequence length="407" mass="46870">MSDQTEEYGEFPPGTIVLAKLKSFPPWPAIVIPNQLIPADVSKSKPKKPTQLRSSRGKRKSITPNLESNLIWCVRFLKDDNYMWATQSDLNQLSKEQIETTLRTLKSKNKVLKSAYEMALNPPDLDDFIIYGSDGKPVTIDNEADDDDFEIGDADIDEDEDEEEAGAEEDEEEESEEDLKIENSKKRKKPGPKPKSKPLSPQKTPKTNKRAPKRQKSKQPIEPDTSEDEDFENDLYPEPEQVIEGYVPSSKEYTDLLKKNKNLLNKIFVSFEQAFLRENINLEQEELKNITNLLDQLYHTSYLPKSQIIKNNIHKLFINILKRNDLSGKNQLTIRSRVDKFIKQWFDLDIQVNENWRLEEEEDLESKDQEVKEENVESDGLKENGEVKVQALANNSVVKDEDSNGKV</sequence>
<feature type="region of interest" description="Disordered" evidence="2">
    <location>
        <begin position="361"/>
        <end position="385"/>
    </location>
</feature>
<protein>
    <recommendedName>
        <fullName evidence="3">PWWP domain-containing protein</fullName>
    </recommendedName>
</protein>
<evidence type="ECO:0000259" key="3">
    <source>
        <dbReference type="PROSITE" id="PS50812"/>
    </source>
</evidence>